<dbReference type="PANTHER" id="PTHR33133">
    <property type="entry name" value="OS08G0107100 PROTEIN-RELATED"/>
    <property type="match status" value="1"/>
</dbReference>
<proteinExistence type="predicted"/>
<reference evidence="3 4" key="1">
    <citation type="journal article" date="2008" name="Nature">
        <title>The Phaeodactylum genome reveals the evolutionary history of diatom genomes.</title>
        <authorList>
            <person name="Bowler C."/>
            <person name="Allen A.E."/>
            <person name="Badger J.H."/>
            <person name="Grimwood J."/>
            <person name="Jabbari K."/>
            <person name="Kuo A."/>
            <person name="Maheswari U."/>
            <person name="Martens C."/>
            <person name="Maumus F."/>
            <person name="Otillar R.P."/>
            <person name="Rayko E."/>
            <person name="Salamov A."/>
            <person name="Vandepoele K."/>
            <person name="Beszteri B."/>
            <person name="Gruber A."/>
            <person name="Heijde M."/>
            <person name="Katinka M."/>
            <person name="Mock T."/>
            <person name="Valentin K."/>
            <person name="Verret F."/>
            <person name="Berges J.A."/>
            <person name="Brownlee C."/>
            <person name="Cadoret J.P."/>
            <person name="Chiovitti A."/>
            <person name="Choi C.J."/>
            <person name="Coesel S."/>
            <person name="De Martino A."/>
            <person name="Detter J.C."/>
            <person name="Durkin C."/>
            <person name="Falciatore A."/>
            <person name="Fournet J."/>
            <person name="Haruta M."/>
            <person name="Huysman M.J."/>
            <person name="Jenkins B.D."/>
            <person name="Jiroutova K."/>
            <person name="Jorgensen R.E."/>
            <person name="Joubert Y."/>
            <person name="Kaplan A."/>
            <person name="Kroger N."/>
            <person name="Kroth P.G."/>
            <person name="La Roche J."/>
            <person name="Lindquist E."/>
            <person name="Lommer M."/>
            <person name="Martin-Jezequel V."/>
            <person name="Lopez P.J."/>
            <person name="Lucas S."/>
            <person name="Mangogna M."/>
            <person name="McGinnis K."/>
            <person name="Medlin L.K."/>
            <person name="Montsant A."/>
            <person name="Oudot-Le Secq M.P."/>
            <person name="Napoli C."/>
            <person name="Obornik M."/>
            <person name="Parker M.S."/>
            <person name="Petit J.L."/>
            <person name="Porcel B.M."/>
            <person name="Poulsen N."/>
            <person name="Robison M."/>
            <person name="Rychlewski L."/>
            <person name="Rynearson T.A."/>
            <person name="Schmutz J."/>
            <person name="Shapiro H."/>
            <person name="Siaut M."/>
            <person name="Stanley M."/>
            <person name="Sussman M.R."/>
            <person name="Taylor A.R."/>
            <person name="Vardi A."/>
            <person name="von Dassow P."/>
            <person name="Vyverman W."/>
            <person name="Willis A."/>
            <person name="Wyrwicz L.S."/>
            <person name="Rokhsar D.S."/>
            <person name="Weissenbach J."/>
            <person name="Armbrust E.V."/>
            <person name="Green B.R."/>
            <person name="Van de Peer Y."/>
            <person name="Grigoriev I.V."/>
        </authorList>
    </citation>
    <scope>NUCLEOTIDE SEQUENCE [LARGE SCALE GENOMIC DNA]</scope>
    <source>
        <strain evidence="3 4">CCAP 1055/1</strain>
    </source>
</reference>
<dbReference type="InParanoid" id="B7GEJ4"/>
<dbReference type="OrthoDB" id="51686at2759"/>
<keyword evidence="4" id="KW-1185">Reference proteome</keyword>
<feature type="transmembrane region" description="Helical" evidence="2">
    <location>
        <begin position="125"/>
        <end position="149"/>
    </location>
</feature>
<protein>
    <submittedName>
        <fullName evidence="3">Uncharacterized protein</fullName>
    </submittedName>
</protein>
<dbReference type="PaxDb" id="2850-Phatr50576"/>
<keyword evidence="2" id="KW-1133">Transmembrane helix</keyword>
<dbReference type="EMBL" id="CM000633">
    <property type="protein sequence ID" value="EEC43023.1"/>
    <property type="molecule type" value="Genomic_DNA"/>
</dbReference>
<dbReference type="KEGG" id="pti:PHATRDRAFT_50576"/>
<dbReference type="RefSeq" id="XP_002185536.1">
    <property type="nucleotide sequence ID" value="XM_002185500.1"/>
</dbReference>
<dbReference type="GeneID" id="7199399"/>
<feature type="transmembrane region" description="Helical" evidence="2">
    <location>
        <begin position="38"/>
        <end position="59"/>
    </location>
</feature>
<dbReference type="PANTHER" id="PTHR33133:SF1">
    <property type="entry name" value="EXPRESSED PROTEIN-RELATED"/>
    <property type="match status" value="1"/>
</dbReference>
<dbReference type="AlphaFoldDB" id="B7GEJ4"/>
<reference evidence="4" key="2">
    <citation type="submission" date="2008-08" db="EMBL/GenBank/DDBJ databases">
        <authorList>
            <consortium name="Diatom Consortium"/>
            <person name="Grigoriev I."/>
            <person name="Grimwood J."/>
            <person name="Kuo A."/>
            <person name="Otillar R.P."/>
            <person name="Salamov A."/>
            <person name="Detter J.C."/>
            <person name="Lindquist E."/>
            <person name="Shapiro H."/>
            <person name="Lucas S."/>
            <person name="Glavina del Rio T."/>
            <person name="Pitluck S."/>
            <person name="Rokhsar D."/>
            <person name="Bowler C."/>
        </authorList>
    </citation>
    <scope>GENOME REANNOTATION</scope>
    <source>
        <strain evidence="4">CCAP 1055/1</strain>
    </source>
</reference>
<dbReference type="HOGENOM" id="CLU_820066_0_0_1"/>
<feature type="transmembrane region" description="Helical" evidence="2">
    <location>
        <begin position="79"/>
        <end position="104"/>
    </location>
</feature>
<feature type="region of interest" description="Disordered" evidence="1">
    <location>
        <begin position="303"/>
        <end position="326"/>
    </location>
</feature>
<sequence>MDGPPSYITFDRLSLKQTFRRVCDIFVDRYDVFLPLSAISMVPFLLIMITTVEVAVSYVMQFNEQGDVDFGKHVVGLTIIFAIETIAYLVTTIIGQAGMIRAVAEMYSGRQPNWYACFQRALPHFWSLLGASCLYGLAILLGLLVVLLVRAAVFTFLTKNATVGIFVISILLSCFAAFVLYLSVCMTLFVPAIVIESKSAVAGVRRAFELASSRWCYVFCYVFIFTAGSMLINGVVRRVVGGGDPTHPSAMIMGVIVSYFPQVFLLPCSNILQTVLYFNLRIDKESMNAEILALDMASSALREDERRPPAPSNYREIPLLDDDDRVEAPSQVIPATEVV</sequence>
<accession>B7GEJ4</accession>
<feature type="transmembrane region" description="Helical" evidence="2">
    <location>
        <begin position="161"/>
        <end position="194"/>
    </location>
</feature>
<evidence type="ECO:0000256" key="1">
    <source>
        <dbReference type="SAM" id="MobiDB-lite"/>
    </source>
</evidence>
<name>B7GEJ4_PHATC</name>
<keyword evidence="2" id="KW-0472">Membrane</keyword>
<feature type="transmembrane region" description="Helical" evidence="2">
    <location>
        <begin position="256"/>
        <end position="278"/>
    </location>
</feature>
<evidence type="ECO:0000256" key="2">
    <source>
        <dbReference type="SAM" id="Phobius"/>
    </source>
</evidence>
<feature type="transmembrane region" description="Helical" evidence="2">
    <location>
        <begin position="215"/>
        <end position="236"/>
    </location>
</feature>
<evidence type="ECO:0000313" key="3">
    <source>
        <dbReference type="EMBL" id="EEC43023.1"/>
    </source>
</evidence>
<dbReference type="Proteomes" id="UP000000759">
    <property type="component" value="Chromosome 31"/>
</dbReference>
<gene>
    <name evidence="3" type="ORF">PHATRDRAFT_50576</name>
</gene>
<organism evidence="3 4">
    <name type="scientific">Phaeodactylum tricornutum (strain CCAP 1055/1)</name>
    <dbReference type="NCBI Taxonomy" id="556484"/>
    <lineage>
        <taxon>Eukaryota</taxon>
        <taxon>Sar</taxon>
        <taxon>Stramenopiles</taxon>
        <taxon>Ochrophyta</taxon>
        <taxon>Bacillariophyta</taxon>
        <taxon>Bacillariophyceae</taxon>
        <taxon>Bacillariophycidae</taxon>
        <taxon>Naviculales</taxon>
        <taxon>Phaeodactylaceae</taxon>
        <taxon>Phaeodactylum</taxon>
    </lineage>
</organism>
<keyword evidence="2" id="KW-0812">Transmembrane</keyword>
<evidence type="ECO:0000313" key="4">
    <source>
        <dbReference type="Proteomes" id="UP000000759"/>
    </source>
</evidence>